<dbReference type="EMBL" id="PYAX01000004">
    <property type="protein sequence ID" value="PSL56243.1"/>
    <property type="molecule type" value="Genomic_DNA"/>
</dbReference>
<evidence type="ECO:0000256" key="1">
    <source>
        <dbReference type="SAM" id="Phobius"/>
    </source>
</evidence>
<name>A0A2P8ICQ4_SACCR</name>
<evidence type="ECO:0000313" key="3">
    <source>
        <dbReference type="Proteomes" id="UP000241118"/>
    </source>
</evidence>
<dbReference type="OrthoDB" id="9947002at2"/>
<sequence length="138" mass="13754">MIAAVAGVCLVLFLTVATLVRLRGRWAVPGTIGRALRWTGVAATVGIAVALLPVLSADSGSASAYLLGVPLVAAAVVAVADLTGRAVAFVTTVVALAMAAWGLVLGLGPGFYFVLPALVFGIAALTSVRPRGLTTPSA</sequence>
<keyword evidence="1" id="KW-0812">Transmembrane</keyword>
<feature type="transmembrane region" description="Helical" evidence="1">
    <location>
        <begin position="35"/>
        <end position="55"/>
    </location>
</feature>
<keyword evidence="1" id="KW-0472">Membrane</keyword>
<dbReference type="AlphaFoldDB" id="A0A2P8ICQ4"/>
<protein>
    <submittedName>
        <fullName evidence="2">Uncharacterized protein</fullName>
    </submittedName>
</protein>
<dbReference type="Proteomes" id="UP000241118">
    <property type="component" value="Unassembled WGS sequence"/>
</dbReference>
<dbReference type="RefSeq" id="WP_106615886.1">
    <property type="nucleotide sequence ID" value="NZ_PYAX01000004.1"/>
</dbReference>
<evidence type="ECO:0000313" key="2">
    <source>
        <dbReference type="EMBL" id="PSL56243.1"/>
    </source>
</evidence>
<organism evidence="2 3">
    <name type="scientific">Saccharothrix carnea</name>
    <dbReference type="NCBI Taxonomy" id="1280637"/>
    <lineage>
        <taxon>Bacteria</taxon>
        <taxon>Bacillati</taxon>
        <taxon>Actinomycetota</taxon>
        <taxon>Actinomycetes</taxon>
        <taxon>Pseudonocardiales</taxon>
        <taxon>Pseudonocardiaceae</taxon>
        <taxon>Saccharothrix</taxon>
    </lineage>
</organism>
<keyword evidence="1" id="KW-1133">Transmembrane helix</keyword>
<feature type="transmembrane region" description="Helical" evidence="1">
    <location>
        <begin position="86"/>
        <end position="104"/>
    </location>
</feature>
<feature type="transmembrane region" description="Helical" evidence="1">
    <location>
        <begin position="111"/>
        <end position="128"/>
    </location>
</feature>
<proteinExistence type="predicted"/>
<comment type="caution">
    <text evidence="2">The sequence shown here is derived from an EMBL/GenBank/DDBJ whole genome shotgun (WGS) entry which is preliminary data.</text>
</comment>
<feature type="transmembrane region" description="Helical" evidence="1">
    <location>
        <begin position="62"/>
        <end position="80"/>
    </location>
</feature>
<keyword evidence="3" id="KW-1185">Reference proteome</keyword>
<gene>
    <name evidence="2" type="ORF">B0I31_104534</name>
</gene>
<accession>A0A2P8ICQ4</accession>
<reference evidence="2 3" key="1">
    <citation type="submission" date="2018-03" db="EMBL/GenBank/DDBJ databases">
        <title>Genomic Encyclopedia of Type Strains, Phase III (KMG-III): the genomes of soil and plant-associated and newly described type strains.</title>
        <authorList>
            <person name="Whitman W."/>
        </authorList>
    </citation>
    <scope>NUCLEOTIDE SEQUENCE [LARGE SCALE GENOMIC DNA]</scope>
    <source>
        <strain evidence="2 3">CGMCC 4.7097</strain>
    </source>
</reference>